<evidence type="ECO:0000313" key="1">
    <source>
        <dbReference type="EMBL" id="MDO0826098.1"/>
    </source>
</evidence>
<organism evidence="1 2">
    <name type="scientific">Desulfosporosinus nitroreducens</name>
    <dbReference type="NCBI Taxonomy" id="2018668"/>
    <lineage>
        <taxon>Bacteria</taxon>
        <taxon>Bacillati</taxon>
        <taxon>Bacillota</taxon>
        <taxon>Clostridia</taxon>
        <taxon>Eubacteriales</taxon>
        <taxon>Desulfitobacteriaceae</taxon>
        <taxon>Desulfosporosinus</taxon>
    </lineage>
</organism>
<dbReference type="Gene3D" id="1.10.10.10">
    <property type="entry name" value="Winged helix-like DNA-binding domain superfamily/Winged helix DNA-binding domain"/>
    <property type="match status" value="1"/>
</dbReference>
<evidence type="ECO:0000313" key="2">
    <source>
        <dbReference type="Proteomes" id="UP001176021"/>
    </source>
</evidence>
<gene>
    <name evidence="1" type="ORF">M8H41_25300</name>
</gene>
<dbReference type="RefSeq" id="WP_302050438.1">
    <property type="nucleotide sequence ID" value="NZ_JAMJEV010000060.1"/>
</dbReference>
<reference evidence="1" key="1">
    <citation type="submission" date="2022-05" db="EMBL/GenBank/DDBJ databases">
        <title>Expanded diversity of anoxic marine methylotrophy in a Black Sea sulfate reducing microorganism.</title>
        <authorList>
            <person name="Fischer P.Q."/>
            <person name="Stams A.J.M."/>
            <person name="Villanueva L."/>
            <person name="Sousa D.Z."/>
        </authorList>
    </citation>
    <scope>NUCLEOTIDE SEQUENCE</scope>
    <source>
        <strain evidence="1">P130</strain>
    </source>
</reference>
<keyword evidence="2" id="KW-1185">Reference proteome</keyword>
<dbReference type="Pfam" id="PF01527">
    <property type="entry name" value="HTH_Tnp_1"/>
    <property type="match status" value="1"/>
</dbReference>
<name>A0ABT8R1D2_9FIRM</name>
<dbReference type="InterPro" id="IPR009057">
    <property type="entry name" value="Homeodomain-like_sf"/>
</dbReference>
<protein>
    <submittedName>
        <fullName evidence="1">Transposase</fullName>
    </submittedName>
</protein>
<sequence length="112" mass="13041">MKKRVFSAEFKAEIVLEVLRGEKELNQIASAHEIAPNQLRNWKNEFLANAANVFDNKKDKVLQEKVKDQELENDSLYKKVGQLTTQVDWLKKKSEEILGPDWESRFTPRPKG</sequence>
<dbReference type="InterPro" id="IPR036388">
    <property type="entry name" value="WH-like_DNA-bd_sf"/>
</dbReference>
<dbReference type="SUPFAM" id="SSF46689">
    <property type="entry name" value="Homeodomain-like"/>
    <property type="match status" value="1"/>
</dbReference>
<dbReference type="InterPro" id="IPR002514">
    <property type="entry name" value="Transposase_8"/>
</dbReference>
<accession>A0ABT8R1D2</accession>
<comment type="caution">
    <text evidence="1">The sequence shown here is derived from an EMBL/GenBank/DDBJ whole genome shotgun (WGS) entry which is preliminary data.</text>
</comment>
<dbReference type="Proteomes" id="UP001176021">
    <property type="component" value="Unassembled WGS sequence"/>
</dbReference>
<proteinExistence type="predicted"/>
<dbReference type="EMBL" id="JAMJEV010000060">
    <property type="protein sequence ID" value="MDO0826098.1"/>
    <property type="molecule type" value="Genomic_DNA"/>
</dbReference>